<dbReference type="GeneID" id="90993854"/>
<dbReference type="Proteomes" id="UP000184114">
    <property type="component" value="Unassembled WGS sequence"/>
</dbReference>
<dbReference type="RefSeq" id="WP_072976547.1">
    <property type="nucleotide sequence ID" value="NZ_FQTY01000013.1"/>
</dbReference>
<accession>A0A1M4XTG0</accession>
<protein>
    <recommendedName>
        <fullName evidence="3">Lipoprotein</fullName>
    </recommendedName>
</protein>
<reference evidence="2" key="1">
    <citation type="submission" date="2016-11" db="EMBL/GenBank/DDBJ databases">
        <authorList>
            <person name="Varghese N."/>
            <person name="Submissions S."/>
        </authorList>
    </citation>
    <scope>NUCLEOTIDE SEQUENCE [LARGE SCALE GENOMIC DNA]</scope>
    <source>
        <strain evidence="2">DSM 18095</strain>
    </source>
</reference>
<evidence type="ECO:0000313" key="1">
    <source>
        <dbReference type="EMBL" id="SHE96735.1"/>
    </source>
</evidence>
<evidence type="ECO:0008006" key="3">
    <source>
        <dbReference type="Google" id="ProtNLM"/>
    </source>
</evidence>
<proteinExistence type="predicted"/>
<dbReference type="AlphaFoldDB" id="A0A1M4XTG0"/>
<dbReference type="PROSITE" id="PS51257">
    <property type="entry name" value="PROKAR_LIPOPROTEIN"/>
    <property type="match status" value="1"/>
</dbReference>
<gene>
    <name evidence="1" type="ORF">SAMN02745784_02376</name>
</gene>
<dbReference type="EMBL" id="FQTY01000013">
    <property type="protein sequence ID" value="SHE96735.1"/>
    <property type="molecule type" value="Genomic_DNA"/>
</dbReference>
<sequence>MKKISVLSLVLALAISVTGCFGGESKLYSSLNKMQNITSMESDMEIGFNLEGEGFAEDEQLILQQVASSVNNTKLKMHIKQLQNKEKTASKAEVVTNMNLGGIGMDMKVWVDADMSTAEPKVKEIIEMPQTIMNSMFPEDAEKKYIVYDFEKLMKESNEELDFNELMKFSKDFQPKVTEFMKEIQKDFKPGLEIVKEKDAKLIGNEKLDIYELKLDDATLKELVKYSVNYALDKEATMNFIKEYMKAVMNIAKVSETEKTEVKDQLADFENKLPEFKTKFNEFMDKYKDVKILGDKGIVIEYGINKDGYIVHETGNIDLRIDLENITKVAQANNKDKEKPVIEMKGIIKLGINYNVKNSNINSKDIKVEMPKVDEKNSVDYMEMMKKQMEKIN</sequence>
<evidence type="ECO:0000313" key="2">
    <source>
        <dbReference type="Proteomes" id="UP000184114"/>
    </source>
</evidence>
<organism evidence="1 2">
    <name type="scientific">Tissierella praeacuta DSM 18095</name>
    <dbReference type="NCBI Taxonomy" id="1123404"/>
    <lineage>
        <taxon>Bacteria</taxon>
        <taxon>Bacillati</taxon>
        <taxon>Bacillota</taxon>
        <taxon>Tissierellia</taxon>
        <taxon>Tissierellales</taxon>
        <taxon>Tissierellaceae</taxon>
        <taxon>Tissierella</taxon>
    </lineage>
</organism>
<name>A0A1M4XTG0_9FIRM</name>
<keyword evidence="2" id="KW-1185">Reference proteome</keyword>
<dbReference type="STRING" id="1123404.SAMN02745784_02376"/>